<dbReference type="STRING" id="1183432.AGR3A_Cc260224"/>
<dbReference type="PROSITE" id="PS50943">
    <property type="entry name" value="HTH_CROC1"/>
    <property type="match status" value="1"/>
</dbReference>
<dbReference type="GO" id="GO:0003677">
    <property type="term" value="F:DNA binding"/>
    <property type="evidence" value="ECO:0007669"/>
    <property type="project" value="InterPro"/>
</dbReference>
<dbReference type="InterPro" id="IPR039554">
    <property type="entry name" value="HigA2-like_HTH"/>
</dbReference>
<dbReference type="SUPFAM" id="SSF47413">
    <property type="entry name" value="lambda repressor-like DNA-binding domains"/>
    <property type="match status" value="1"/>
</dbReference>
<reference evidence="3" key="1">
    <citation type="submission" date="2016-01" db="EMBL/GenBank/DDBJ databases">
        <authorList>
            <person name="Regsiter A."/>
            <person name="william w."/>
        </authorList>
    </citation>
    <scope>NUCLEOTIDE SEQUENCE [LARGE SCALE GENOMIC DNA]</scope>
    <source>
        <strain evidence="3">CFBP 6623</strain>
    </source>
</reference>
<gene>
    <name evidence="2" type="ORF">AGR3A_Cc260224</name>
</gene>
<feature type="domain" description="HTH cro/C1-type" evidence="1">
    <location>
        <begin position="35"/>
        <end position="65"/>
    </location>
</feature>
<evidence type="ECO:0000313" key="2">
    <source>
        <dbReference type="EMBL" id="CUX22902.1"/>
    </source>
</evidence>
<dbReference type="Proteomes" id="UP000191988">
    <property type="component" value="Unassembled WGS sequence"/>
</dbReference>
<protein>
    <submittedName>
        <fullName evidence="2">Putative transcriptional regulator</fullName>
    </submittedName>
</protein>
<dbReference type="Gene3D" id="1.10.260.40">
    <property type="entry name" value="lambda repressor-like DNA-binding domains"/>
    <property type="match status" value="1"/>
</dbReference>
<dbReference type="SMART" id="SM00530">
    <property type="entry name" value="HTH_XRE"/>
    <property type="match status" value="1"/>
</dbReference>
<dbReference type="CDD" id="cd00093">
    <property type="entry name" value="HTH_XRE"/>
    <property type="match status" value="1"/>
</dbReference>
<dbReference type="RefSeq" id="WP_046800331.1">
    <property type="nucleotide sequence ID" value="NZ_LT009723.1"/>
</dbReference>
<dbReference type="InterPro" id="IPR010982">
    <property type="entry name" value="Lambda_DNA-bd_dom_sf"/>
</dbReference>
<accession>A0A1S7PKW7</accession>
<dbReference type="InterPro" id="IPR001387">
    <property type="entry name" value="Cro/C1-type_HTH"/>
</dbReference>
<keyword evidence="3" id="KW-1185">Reference proteome</keyword>
<evidence type="ECO:0000259" key="1">
    <source>
        <dbReference type="PROSITE" id="PS50943"/>
    </source>
</evidence>
<evidence type="ECO:0000313" key="3">
    <source>
        <dbReference type="Proteomes" id="UP000191988"/>
    </source>
</evidence>
<name>A0A1S7PKW7_9HYPH</name>
<dbReference type="EMBL" id="FBWK01000019">
    <property type="protein sequence ID" value="CUX22902.1"/>
    <property type="molecule type" value="Genomic_DNA"/>
</dbReference>
<dbReference type="AlphaFoldDB" id="A0A1S7PKW7"/>
<sequence>MSGRHSFAQLRDRMSDDARVKSKAEAIRLEEEMDLADVRRALKLSQDEIAQALDIGQSSVAKLEKRADMYVGTLRRFIEAMGGELEIVARFNGRAIKIRNFADLAEKAEK</sequence>
<proteinExistence type="predicted"/>
<dbReference type="Pfam" id="PF13744">
    <property type="entry name" value="HTH_37"/>
    <property type="match status" value="1"/>
</dbReference>
<organism evidence="2 3">
    <name type="scientific">Agrobacterium tomkonis CFBP 6623</name>
    <dbReference type="NCBI Taxonomy" id="1183432"/>
    <lineage>
        <taxon>Bacteria</taxon>
        <taxon>Pseudomonadati</taxon>
        <taxon>Pseudomonadota</taxon>
        <taxon>Alphaproteobacteria</taxon>
        <taxon>Hyphomicrobiales</taxon>
        <taxon>Rhizobiaceae</taxon>
        <taxon>Rhizobium/Agrobacterium group</taxon>
        <taxon>Agrobacterium</taxon>
        <taxon>Agrobacterium tumefaciens complex</taxon>
    </lineage>
</organism>